<dbReference type="UniPathway" id="UPA00121">
    <property type="reaction ID" value="UER00345"/>
</dbReference>
<name>A0A0G0GZC7_9BACT</name>
<dbReference type="PROSITE" id="PS51176">
    <property type="entry name" value="PDH_ADH"/>
    <property type="match status" value="1"/>
</dbReference>
<dbReference type="Pfam" id="PF02153">
    <property type="entry name" value="PDH_N"/>
    <property type="match status" value="1"/>
</dbReference>
<dbReference type="InterPro" id="IPR001086">
    <property type="entry name" value="Preph_deHydtase"/>
</dbReference>
<dbReference type="PANTHER" id="PTHR43207">
    <property type="entry name" value="AROGENATE DEHYDROGENASE-RELATED"/>
    <property type="match status" value="1"/>
</dbReference>
<evidence type="ECO:0000256" key="1">
    <source>
        <dbReference type="ARBA" id="ARBA00023002"/>
    </source>
</evidence>
<dbReference type="InterPro" id="IPR046826">
    <property type="entry name" value="PDH_N"/>
</dbReference>
<dbReference type="InterPro" id="IPR059064">
    <property type="entry name" value="TYRAAT2_C"/>
</dbReference>
<sequence length="448" mass="51007">MGKIKTISIIGFGRFGHTLLRLFGNDFNITIYSHGKRKNNEKLASNVKFTNNLKQVYESDVIFYCVPIPVFENVIKGHKKYFSGANLLIDVLSVKLHAQSVFNKYLKDTKVQAMLTHPMFGPDSSKNGFVGLPLIIDKFKASSTNYNFWKSYFQRKKLNVIEMSAKEHDKLAAQSQGVAHFIGRVLAEYKLKPTKIDSTGAKKLQEIMDQTCNDTWELFEGLQNYNPYTKSMRIKLGKSYDKIYSKLLPDRINPGKITIGIQGGVGSFNEQAINFYIDKDKIDRSKVIIKYLYTSERVLSELQKGNIDYGQFAMHNSVGGIVQESVYALAKYKVKIVEKFGIKIPHYLMKRKDVDISKLNSIMTHPQVFAQCKKTLIKKYPHLKQIIGKGDLIDNAKAAEAVATGKVPKTTAYLGPKILSKIYDLEIIDENLQDDKENFTSFLIMQRF</sequence>
<dbReference type="GO" id="GO:0033730">
    <property type="term" value="F:arogenate dehydrogenase (NADP+) activity"/>
    <property type="evidence" value="ECO:0007669"/>
    <property type="project" value="InterPro"/>
</dbReference>
<dbReference type="GO" id="GO:0070403">
    <property type="term" value="F:NAD+ binding"/>
    <property type="evidence" value="ECO:0007669"/>
    <property type="project" value="InterPro"/>
</dbReference>
<evidence type="ECO:0000259" key="2">
    <source>
        <dbReference type="PROSITE" id="PS51171"/>
    </source>
</evidence>
<dbReference type="Pfam" id="PF00800">
    <property type="entry name" value="PDT"/>
    <property type="match status" value="1"/>
</dbReference>
<dbReference type="PROSITE" id="PS51171">
    <property type="entry name" value="PREPHENATE_DEHYDR_3"/>
    <property type="match status" value="1"/>
</dbReference>
<dbReference type="EMBL" id="LBTH01000002">
    <property type="protein sequence ID" value="KKQ36318.1"/>
    <property type="molecule type" value="Genomic_DNA"/>
</dbReference>
<evidence type="ECO:0000313" key="5">
    <source>
        <dbReference type="Proteomes" id="UP000034852"/>
    </source>
</evidence>
<gene>
    <name evidence="4" type="ORF">US52_C0002G0011</name>
</gene>
<dbReference type="InterPro" id="IPR036291">
    <property type="entry name" value="NAD(P)-bd_dom_sf"/>
</dbReference>
<dbReference type="GO" id="GO:0006571">
    <property type="term" value="P:tyrosine biosynthetic process"/>
    <property type="evidence" value="ECO:0007669"/>
    <property type="project" value="InterPro"/>
</dbReference>
<comment type="caution">
    <text evidence="4">The sequence shown here is derived from an EMBL/GenBank/DDBJ whole genome shotgun (WGS) entry which is preliminary data.</text>
</comment>
<dbReference type="PANTHER" id="PTHR43207:SF4">
    <property type="entry name" value="AROGENATE DEHYDROGENASE 2, CHLOROPLASTIC"/>
    <property type="match status" value="1"/>
</dbReference>
<evidence type="ECO:0000259" key="3">
    <source>
        <dbReference type="PROSITE" id="PS51176"/>
    </source>
</evidence>
<dbReference type="Gene3D" id="3.40.190.10">
    <property type="entry name" value="Periplasmic binding protein-like II"/>
    <property type="match status" value="2"/>
</dbReference>
<dbReference type="GO" id="GO:0008977">
    <property type="term" value="F:prephenate dehydrogenase (NAD+) activity"/>
    <property type="evidence" value="ECO:0007669"/>
    <property type="project" value="InterPro"/>
</dbReference>
<dbReference type="Pfam" id="PF26213">
    <property type="entry name" value="TYRAAT1_C"/>
    <property type="match status" value="1"/>
</dbReference>
<dbReference type="InterPro" id="IPR003099">
    <property type="entry name" value="Prephen_DH"/>
</dbReference>
<proteinExistence type="predicted"/>
<dbReference type="InterPro" id="IPR045011">
    <property type="entry name" value="TYRAAT1/2"/>
</dbReference>
<dbReference type="SUPFAM" id="SSF53850">
    <property type="entry name" value="Periplasmic binding protein-like II"/>
    <property type="match status" value="1"/>
</dbReference>
<keyword evidence="1" id="KW-0560">Oxidoreductase</keyword>
<reference evidence="4 5" key="1">
    <citation type="journal article" date="2015" name="Nature">
        <title>rRNA introns, odd ribosomes, and small enigmatic genomes across a large radiation of phyla.</title>
        <authorList>
            <person name="Brown C.T."/>
            <person name="Hug L.A."/>
            <person name="Thomas B.C."/>
            <person name="Sharon I."/>
            <person name="Castelle C.J."/>
            <person name="Singh A."/>
            <person name="Wilkins M.J."/>
            <person name="Williams K.H."/>
            <person name="Banfield J.F."/>
        </authorList>
    </citation>
    <scope>NUCLEOTIDE SEQUENCE [LARGE SCALE GENOMIC DNA]</scope>
</reference>
<dbReference type="GO" id="GO:0009094">
    <property type="term" value="P:L-phenylalanine biosynthetic process"/>
    <property type="evidence" value="ECO:0007669"/>
    <property type="project" value="UniProtKB-UniPathway"/>
</dbReference>
<feature type="domain" description="Prephenate/arogenate dehydrogenase" evidence="3">
    <location>
        <begin position="5"/>
        <end position="295"/>
    </location>
</feature>
<protein>
    <submittedName>
        <fullName evidence="4">Prephenate dehydrogenase</fullName>
    </submittedName>
</protein>
<accession>A0A0G0GZC7</accession>
<dbReference type="Gene3D" id="3.40.50.720">
    <property type="entry name" value="NAD(P)-binding Rossmann-like Domain"/>
    <property type="match status" value="1"/>
</dbReference>
<dbReference type="GO" id="GO:0004664">
    <property type="term" value="F:prephenate dehydratase activity"/>
    <property type="evidence" value="ECO:0007669"/>
    <property type="project" value="InterPro"/>
</dbReference>
<dbReference type="SUPFAM" id="SSF51735">
    <property type="entry name" value="NAD(P)-binding Rossmann-fold domains"/>
    <property type="match status" value="1"/>
</dbReference>
<dbReference type="GO" id="GO:0004665">
    <property type="term" value="F:prephenate dehydrogenase (NADP+) activity"/>
    <property type="evidence" value="ECO:0007669"/>
    <property type="project" value="InterPro"/>
</dbReference>
<dbReference type="Proteomes" id="UP000034852">
    <property type="component" value="Unassembled WGS sequence"/>
</dbReference>
<dbReference type="AlphaFoldDB" id="A0A0G0GZC7"/>
<organism evidence="4 5">
    <name type="scientific">candidate division WS6 bacterium GW2011_GWA2_37_6</name>
    <dbReference type="NCBI Taxonomy" id="1619087"/>
    <lineage>
        <taxon>Bacteria</taxon>
        <taxon>Candidatus Dojkabacteria</taxon>
    </lineage>
</organism>
<evidence type="ECO:0000313" key="4">
    <source>
        <dbReference type="EMBL" id="KKQ36318.1"/>
    </source>
</evidence>
<feature type="domain" description="Prephenate dehydratase" evidence="2">
    <location>
        <begin position="258"/>
        <end position="447"/>
    </location>
</feature>